<dbReference type="PANTHER" id="PTHR10668:SF103">
    <property type="entry name" value="PYRIDINE NUCLEOTIDE-DISULFIDE OXIDOREDUCTASE DOMAIN-CONTAINING PROTEIN 2"/>
    <property type="match status" value="1"/>
</dbReference>
<name>A0A653A939_UNCDX</name>
<dbReference type="Gene3D" id="3.50.50.60">
    <property type="entry name" value="FAD/NAD(P)-binding domain"/>
    <property type="match status" value="2"/>
</dbReference>
<evidence type="ECO:0000256" key="1">
    <source>
        <dbReference type="ARBA" id="ARBA00037217"/>
    </source>
</evidence>
<dbReference type="PANTHER" id="PTHR10668">
    <property type="entry name" value="PHYTOENE DEHYDROGENASE"/>
    <property type="match status" value="1"/>
</dbReference>
<dbReference type="AlphaFoldDB" id="A0A653A939"/>
<sequence>MADKSYDAVVIGGGHHGTIIAPYLAKAGLSVGVFERLDHLGGGAVSEDGPGPGFRMNFCAHFTRFFGHPAYKEFNLRDEGLEYVFPDTNEAIVFDDDTSYLGYAAWRVVDPKTGRVEFSEKNVQKTYEQIRRFSKNDAETYLRLTELYKEKWRPAFKKYRYSSPTPWGTPDALEALFSDPSSGLDPSMQFMNCKQFARYFFESPELRILMLRGFLTSGGIFPDDIPGLGLMIATIHLALGWESAAIAKGGTQSITDALVSAGKKLGVEYFINSEIKGIKVENGKAKGVILADGTEIEAKKMVVGDVGTPQLFARLVGEEHTSPEMKRRLDTNLYDRGHVWWGTIGVHELPQYKAAKDNPDLDATPRTYWAPKDLAYMENKYMHEIFLLGMSSKLFCLSAPDSIWDPTRAPEGKHSVLFEEYTCPTPFFSRREWRQLGNEFMEELMQQWRKYAPNMKKDNIVASRIITPVDVQETHLDMRDGSWSEGSMSGAQNGRFRGMPGGFRTFIDNLYMCSSSIVGGGGIGRGSSYNCYKVIAEDYGLREPE</sequence>
<feature type="domain" description="Amine oxidase" evidence="4">
    <location>
        <begin position="20"/>
        <end position="303"/>
    </location>
</feature>
<dbReference type="InterPro" id="IPR002937">
    <property type="entry name" value="Amino_oxidase"/>
</dbReference>
<dbReference type="InterPro" id="IPR036188">
    <property type="entry name" value="FAD/NAD-bd_sf"/>
</dbReference>
<comment type="subunit">
    <text evidence="2">Interacts with COX5B; this interaction may contribute to localize PYROXD2 to the inner face of the inner mitochondrial membrane.</text>
</comment>
<accession>A0A653A939</accession>
<evidence type="ECO:0000259" key="4">
    <source>
        <dbReference type="Pfam" id="PF01593"/>
    </source>
</evidence>
<evidence type="ECO:0000256" key="2">
    <source>
        <dbReference type="ARBA" id="ARBA00038825"/>
    </source>
</evidence>
<dbReference type="Pfam" id="PF01593">
    <property type="entry name" value="Amino_oxidase"/>
    <property type="match status" value="1"/>
</dbReference>
<reference evidence="5" key="1">
    <citation type="submission" date="2018-07" db="EMBL/GenBank/DDBJ databases">
        <authorList>
            <consortium name="Genoscope - CEA"/>
            <person name="William W."/>
        </authorList>
    </citation>
    <scope>NUCLEOTIDE SEQUENCE</scope>
    <source>
        <strain evidence="5">IK1</strain>
    </source>
</reference>
<dbReference type="SUPFAM" id="SSF51905">
    <property type="entry name" value="FAD/NAD(P)-binding domain"/>
    <property type="match status" value="1"/>
</dbReference>
<gene>
    <name evidence="5" type="ORF">TRIP_B330598</name>
</gene>
<proteinExistence type="predicted"/>
<organism evidence="5">
    <name type="scientific">Uncultured Desulfatiglans sp</name>
    <dbReference type="NCBI Taxonomy" id="1748965"/>
    <lineage>
        <taxon>Bacteria</taxon>
        <taxon>Pseudomonadati</taxon>
        <taxon>Thermodesulfobacteriota</taxon>
        <taxon>Desulfobacteria</taxon>
        <taxon>Desulfatiglandales</taxon>
        <taxon>Desulfatiglandaceae</taxon>
        <taxon>Desulfatiglans</taxon>
        <taxon>environmental samples</taxon>
    </lineage>
</organism>
<comment type="function">
    <text evidence="1">Probable oxidoreductase that may play a role as regulator of mitochondrial function.</text>
</comment>
<evidence type="ECO:0000256" key="3">
    <source>
        <dbReference type="ARBA" id="ARBA00040298"/>
    </source>
</evidence>
<protein>
    <recommendedName>
        <fullName evidence="3">Pyridine nucleotide-disulfide oxidoreductase domain-containing protein 2</fullName>
    </recommendedName>
</protein>
<dbReference type="GO" id="GO:0016491">
    <property type="term" value="F:oxidoreductase activity"/>
    <property type="evidence" value="ECO:0007669"/>
    <property type="project" value="InterPro"/>
</dbReference>
<dbReference type="EMBL" id="UPXX01000027">
    <property type="protein sequence ID" value="VBB44494.1"/>
    <property type="molecule type" value="Genomic_DNA"/>
</dbReference>
<evidence type="ECO:0000313" key="5">
    <source>
        <dbReference type="EMBL" id="VBB44494.1"/>
    </source>
</evidence>